<keyword evidence="1" id="KW-0175">Coiled coil</keyword>
<dbReference type="AlphaFoldDB" id="A0A9N9QEI1"/>
<reference evidence="3" key="1">
    <citation type="submission" date="2022-01" db="EMBL/GenBank/DDBJ databases">
        <authorList>
            <person name="King R."/>
        </authorList>
    </citation>
    <scope>NUCLEOTIDE SEQUENCE</scope>
</reference>
<feature type="coiled-coil region" evidence="1">
    <location>
        <begin position="97"/>
        <end position="152"/>
    </location>
</feature>
<name>A0A9N9QEI1_9CUCU</name>
<organism evidence="3 4">
    <name type="scientific">Ceutorhynchus assimilis</name>
    <name type="common">cabbage seed weevil</name>
    <dbReference type="NCBI Taxonomy" id="467358"/>
    <lineage>
        <taxon>Eukaryota</taxon>
        <taxon>Metazoa</taxon>
        <taxon>Ecdysozoa</taxon>
        <taxon>Arthropoda</taxon>
        <taxon>Hexapoda</taxon>
        <taxon>Insecta</taxon>
        <taxon>Pterygota</taxon>
        <taxon>Neoptera</taxon>
        <taxon>Endopterygota</taxon>
        <taxon>Coleoptera</taxon>
        <taxon>Polyphaga</taxon>
        <taxon>Cucujiformia</taxon>
        <taxon>Curculionidae</taxon>
        <taxon>Ceutorhynchinae</taxon>
        <taxon>Ceutorhynchus</taxon>
    </lineage>
</organism>
<dbReference type="Proteomes" id="UP001152799">
    <property type="component" value="Chromosome 4"/>
</dbReference>
<evidence type="ECO:0000256" key="1">
    <source>
        <dbReference type="SAM" id="Coils"/>
    </source>
</evidence>
<feature type="compositionally biased region" description="Basic and acidic residues" evidence="2">
    <location>
        <begin position="276"/>
        <end position="288"/>
    </location>
</feature>
<evidence type="ECO:0000313" key="4">
    <source>
        <dbReference type="Proteomes" id="UP001152799"/>
    </source>
</evidence>
<keyword evidence="4" id="KW-1185">Reference proteome</keyword>
<feature type="coiled-coil region" evidence="1">
    <location>
        <begin position="196"/>
        <end position="265"/>
    </location>
</feature>
<proteinExistence type="predicted"/>
<gene>
    <name evidence="3" type="ORF">CEUTPL_LOCUS7621</name>
</gene>
<evidence type="ECO:0000256" key="2">
    <source>
        <dbReference type="SAM" id="MobiDB-lite"/>
    </source>
</evidence>
<feature type="region of interest" description="Disordered" evidence="2">
    <location>
        <begin position="272"/>
        <end position="313"/>
    </location>
</feature>
<evidence type="ECO:0000313" key="3">
    <source>
        <dbReference type="EMBL" id="CAG9767054.1"/>
    </source>
</evidence>
<sequence length="346" mass="40398">MEDGGLFGACCDFCMRAFCKICLETTVTENDCLVLGQRKLIFGCNECKTQLFSCIEELSHLKKAHEKCLNEIKNCREGPEALRILYIDREDEMHKKIQYHVNTIEKLNKDVKKLNEEIIHHQKEKEEINENLENLTKNLHESEEKNQNMALEITKLNNCNKNKNETSNISKKSGDQSNYSLQLELRNLEAEKGTEIKNLNIRISDLTDENREFLEKAKNIQNTNNKLKQELCELKELQKQMIVSLNTMEEENKLYNTEIRELKNKLCQTQTAMKKPTTENKLQKDKNKNFYSGEPQNKRNVESVYDNNTPGNVQQKTYVQKPKIFLLTDLYGKYLHEDISSCFAVI</sequence>
<protein>
    <submittedName>
        <fullName evidence="3">Uncharacterized protein</fullName>
    </submittedName>
</protein>
<dbReference type="EMBL" id="OU892280">
    <property type="protein sequence ID" value="CAG9767054.1"/>
    <property type="molecule type" value="Genomic_DNA"/>
</dbReference>
<accession>A0A9N9QEI1</accession>